<dbReference type="Gene3D" id="3.40.850.10">
    <property type="entry name" value="Kinesin motor domain"/>
    <property type="match status" value="1"/>
</dbReference>
<dbReference type="InParanoid" id="A0A6P8YTM7"/>
<proteinExistence type="inferred from homology"/>
<evidence type="ECO:0000259" key="8">
    <source>
        <dbReference type="PROSITE" id="PS50067"/>
    </source>
</evidence>
<comment type="subcellular location">
    <subcellularLocation>
        <location evidence="1">Cytoplasm</location>
        <location evidence="1">Cytoskeleton</location>
    </subcellularLocation>
</comment>
<feature type="region of interest" description="Disordered" evidence="7">
    <location>
        <begin position="447"/>
        <end position="466"/>
    </location>
</feature>
<feature type="region of interest" description="Disordered" evidence="7">
    <location>
        <begin position="650"/>
        <end position="711"/>
    </location>
</feature>
<comment type="similarity">
    <text evidence="5 6">Belongs to the TRAFAC class myosin-kinesin ATPase superfamily. Kinesin family.</text>
</comment>
<keyword evidence="9" id="KW-1185">Reference proteome</keyword>
<dbReference type="InterPro" id="IPR019821">
    <property type="entry name" value="Kinesin_motor_CS"/>
</dbReference>
<name>A0A6P8YTM7_THRPL</name>
<dbReference type="GeneID" id="117645011"/>
<dbReference type="SMART" id="SM00129">
    <property type="entry name" value="KISc"/>
    <property type="match status" value="1"/>
</dbReference>
<keyword evidence="5 6" id="KW-0505">Motor protein</keyword>
<evidence type="ECO:0000256" key="4">
    <source>
        <dbReference type="ARBA" id="ARBA00023212"/>
    </source>
</evidence>
<keyword evidence="4" id="KW-0963">Cytoplasm</keyword>
<evidence type="ECO:0000313" key="10">
    <source>
        <dbReference type="RefSeq" id="XP_034240815.1"/>
    </source>
</evidence>
<accession>A0A6P8YTM7</accession>
<reference evidence="10" key="1">
    <citation type="submission" date="2025-08" db="UniProtKB">
        <authorList>
            <consortium name="RefSeq"/>
        </authorList>
    </citation>
    <scope>IDENTIFICATION</scope>
    <source>
        <tissue evidence="10">Total insect</tissue>
    </source>
</reference>
<dbReference type="OrthoDB" id="3176171at2759"/>
<dbReference type="PROSITE" id="PS50067">
    <property type="entry name" value="KINESIN_MOTOR_2"/>
    <property type="match status" value="1"/>
</dbReference>
<protein>
    <recommendedName>
        <fullName evidence="6">Kinesin-like protein</fullName>
    </recommendedName>
</protein>
<feature type="region of interest" description="Disordered" evidence="7">
    <location>
        <begin position="496"/>
        <end position="516"/>
    </location>
</feature>
<gene>
    <name evidence="10" type="primary">LOC117645011</name>
</gene>
<dbReference type="GO" id="GO:0003777">
    <property type="term" value="F:microtubule motor activity"/>
    <property type="evidence" value="ECO:0007669"/>
    <property type="project" value="InterPro"/>
</dbReference>
<dbReference type="SUPFAM" id="SSF52540">
    <property type="entry name" value="P-loop containing nucleoside triphosphate hydrolases"/>
    <property type="match status" value="1"/>
</dbReference>
<dbReference type="GO" id="GO:0005524">
    <property type="term" value="F:ATP binding"/>
    <property type="evidence" value="ECO:0007669"/>
    <property type="project" value="UniProtKB-UniRule"/>
</dbReference>
<keyword evidence="2 5" id="KW-0547">Nucleotide-binding</keyword>
<dbReference type="GO" id="GO:0008017">
    <property type="term" value="F:microtubule binding"/>
    <property type="evidence" value="ECO:0007669"/>
    <property type="project" value="InterPro"/>
</dbReference>
<dbReference type="PRINTS" id="PR00380">
    <property type="entry name" value="KINESINHEAVY"/>
</dbReference>
<evidence type="ECO:0000256" key="3">
    <source>
        <dbReference type="ARBA" id="ARBA00022840"/>
    </source>
</evidence>
<evidence type="ECO:0000256" key="7">
    <source>
        <dbReference type="SAM" id="MobiDB-lite"/>
    </source>
</evidence>
<dbReference type="InterPro" id="IPR001752">
    <property type="entry name" value="Kinesin_motor_dom"/>
</dbReference>
<feature type="domain" description="Kinesin motor" evidence="8">
    <location>
        <begin position="5"/>
        <end position="338"/>
    </location>
</feature>
<keyword evidence="4" id="KW-0206">Cytoskeleton</keyword>
<dbReference type="InterPro" id="IPR056524">
    <property type="entry name" value="KIF6/9_C"/>
</dbReference>
<dbReference type="KEGG" id="tpal:117645011"/>
<dbReference type="Pfam" id="PF23735">
    <property type="entry name" value="KIF9"/>
    <property type="match status" value="1"/>
</dbReference>
<dbReference type="Proteomes" id="UP000515158">
    <property type="component" value="Unplaced"/>
</dbReference>
<dbReference type="InterPro" id="IPR027640">
    <property type="entry name" value="Kinesin-like_fam"/>
</dbReference>
<sequence>MVKNPIKVYGRIKPVLNKNQAEEYEINETAEDFETLTFNLKPHGISSTKPETVVYRFQKVFHTSSQEEVFNIVAKPVVDSVLEGYNGTIFAYGQTGSGKTYSMTGGLSCYEDRGIIPRTIQHIFRHFLDVGVTHSTYISYLEIYNETGYDLLNTKVSKLDELPRVLLMEDNSGTMNLRNLSMHAVSSEEEALNFLFLGDTNRMISETPMNPCSSRSHCVFTVHVVTRSASSSTIRRSKLHLIDLAGSERVHKTGIDGNLLTEARYINLSLHYLEQVIVALADSRRTHVPYRNSMMTTVLRDSLGGNCMTAMLATLSSHKNNIDETLSTCRFAQRVALVRNEALLNEEKDPQQEISLLRADVRRLKQQIALLTASAGAQPDDELTEAEVAECRAWVQEYLRRDAGVAEVAGAAAALEDGVVAQQAVPSDPRKVRLCFAMLRDALCGRDGEAPATPTEPKKQELPSKVATQVEHFREIIRQRDSEISILINLLRKEKQRAHATPGSPTPSPADQQDAEADDNFTLAEREAFKIFAADRKNRIEVEMTKTALRAKFEEARVSAERIKLTRKRMVSLHNEMKLLSDSEPAQRAKKAALQEELAGEQASYRKTLMDLQLLKVETGHQKHAVEQAKLRLLRKFQDWWAAQMSCCSPDQAEDDQHRTEDDDEAIDVGKDASVATATASPVTKNEAEQAPAADQAKSKDDEDYIRNSIALTGEPEVDREIIEFYKARNRICQP</sequence>
<dbReference type="Pfam" id="PF00225">
    <property type="entry name" value="Kinesin"/>
    <property type="match status" value="1"/>
</dbReference>
<dbReference type="InterPro" id="IPR027417">
    <property type="entry name" value="P-loop_NTPase"/>
</dbReference>
<evidence type="ECO:0000256" key="1">
    <source>
        <dbReference type="ARBA" id="ARBA00004245"/>
    </source>
</evidence>
<evidence type="ECO:0000256" key="5">
    <source>
        <dbReference type="PROSITE-ProRule" id="PRU00283"/>
    </source>
</evidence>
<dbReference type="PANTHER" id="PTHR47968:SF67">
    <property type="entry name" value="KINESIN MOTOR DOMAIN-CONTAINING PROTEIN"/>
    <property type="match status" value="1"/>
</dbReference>
<keyword evidence="6" id="KW-0493">Microtubule</keyword>
<dbReference type="RefSeq" id="XP_034240815.1">
    <property type="nucleotide sequence ID" value="XM_034384924.1"/>
</dbReference>
<evidence type="ECO:0000256" key="2">
    <source>
        <dbReference type="ARBA" id="ARBA00022741"/>
    </source>
</evidence>
<dbReference type="AlphaFoldDB" id="A0A6P8YTM7"/>
<keyword evidence="3 5" id="KW-0067">ATP-binding</keyword>
<feature type="compositionally biased region" description="Low complexity" evidence="7">
    <location>
        <begin position="673"/>
        <end position="684"/>
    </location>
</feature>
<dbReference type="GO" id="GO:0007018">
    <property type="term" value="P:microtubule-based movement"/>
    <property type="evidence" value="ECO:0007669"/>
    <property type="project" value="InterPro"/>
</dbReference>
<dbReference type="PANTHER" id="PTHR47968">
    <property type="entry name" value="CENTROMERE PROTEIN E"/>
    <property type="match status" value="1"/>
</dbReference>
<dbReference type="GO" id="GO:0005874">
    <property type="term" value="C:microtubule"/>
    <property type="evidence" value="ECO:0007669"/>
    <property type="project" value="UniProtKB-KW"/>
</dbReference>
<feature type="binding site" evidence="5">
    <location>
        <begin position="93"/>
        <end position="100"/>
    </location>
    <ligand>
        <name>ATP</name>
        <dbReference type="ChEBI" id="CHEBI:30616"/>
    </ligand>
</feature>
<organism evidence="10">
    <name type="scientific">Thrips palmi</name>
    <name type="common">Melon thrips</name>
    <dbReference type="NCBI Taxonomy" id="161013"/>
    <lineage>
        <taxon>Eukaryota</taxon>
        <taxon>Metazoa</taxon>
        <taxon>Ecdysozoa</taxon>
        <taxon>Arthropoda</taxon>
        <taxon>Hexapoda</taxon>
        <taxon>Insecta</taxon>
        <taxon>Pterygota</taxon>
        <taxon>Neoptera</taxon>
        <taxon>Paraneoptera</taxon>
        <taxon>Thysanoptera</taxon>
        <taxon>Terebrantia</taxon>
        <taxon>Thripoidea</taxon>
        <taxon>Thripidae</taxon>
        <taxon>Thrips</taxon>
    </lineage>
</organism>
<evidence type="ECO:0000256" key="6">
    <source>
        <dbReference type="RuleBase" id="RU000394"/>
    </source>
</evidence>
<evidence type="ECO:0000313" key="9">
    <source>
        <dbReference type="Proteomes" id="UP000515158"/>
    </source>
</evidence>
<dbReference type="InterPro" id="IPR036961">
    <property type="entry name" value="Kinesin_motor_dom_sf"/>
</dbReference>
<dbReference type="PROSITE" id="PS00411">
    <property type="entry name" value="KINESIN_MOTOR_1"/>
    <property type="match status" value="1"/>
</dbReference>